<proteinExistence type="predicted"/>
<sequence>MLLTMDLLSCFKEELEAMASRSEANDRQVHCSPFELWEIRLELVYVASYSGNADSSIDKETWGLDSSIKLSRGRRWYCMMPKCLRGLVLTFSRAMTHPLSSSREGCCMHRYLFIL</sequence>
<dbReference type="STRING" id="4155.A0A022QKY4"/>
<reference evidence="1 2" key="1">
    <citation type="journal article" date="2013" name="Proc. Natl. Acad. Sci. U.S.A.">
        <title>Fine-scale variation in meiotic recombination in Mimulus inferred from population shotgun sequencing.</title>
        <authorList>
            <person name="Hellsten U."/>
            <person name="Wright K.M."/>
            <person name="Jenkins J."/>
            <person name="Shu S."/>
            <person name="Yuan Y."/>
            <person name="Wessler S.R."/>
            <person name="Schmutz J."/>
            <person name="Willis J.H."/>
            <person name="Rokhsar D.S."/>
        </authorList>
    </citation>
    <scope>NUCLEOTIDE SEQUENCE [LARGE SCALE GENOMIC DNA]</scope>
    <source>
        <strain evidence="2">cv. DUN x IM62</strain>
    </source>
</reference>
<gene>
    <name evidence="1" type="ORF">MIMGU_mgv1a016598mg</name>
</gene>
<dbReference type="EMBL" id="KI631415">
    <property type="protein sequence ID" value="EYU28259.1"/>
    <property type="molecule type" value="Genomic_DNA"/>
</dbReference>
<evidence type="ECO:0000313" key="2">
    <source>
        <dbReference type="Proteomes" id="UP000030748"/>
    </source>
</evidence>
<dbReference type="AlphaFoldDB" id="A0A022QKY4"/>
<protein>
    <submittedName>
        <fullName evidence="1">Uncharacterized protein</fullName>
    </submittedName>
</protein>
<name>A0A022QKY4_ERYGU</name>
<dbReference type="Proteomes" id="UP000030748">
    <property type="component" value="Unassembled WGS sequence"/>
</dbReference>
<organism evidence="1 2">
    <name type="scientific">Erythranthe guttata</name>
    <name type="common">Yellow monkey flower</name>
    <name type="synonym">Mimulus guttatus</name>
    <dbReference type="NCBI Taxonomy" id="4155"/>
    <lineage>
        <taxon>Eukaryota</taxon>
        <taxon>Viridiplantae</taxon>
        <taxon>Streptophyta</taxon>
        <taxon>Embryophyta</taxon>
        <taxon>Tracheophyta</taxon>
        <taxon>Spermatophyta</taxon>
        <taxon>Magnoliopsida</taxon>
        <taxon>eudicotyledons</taxon>
        <taxon>Gunneridae</taxon>
        <taxon>Pentapetalae</taxon>
        <taxon>asterids</taxon>
        <taxon>lamiids</taxon>
        <taxon>Lamiales</taxon>
        <taxon>Phrymaceae</taxon>
        <taxon>Erythranthe</taxon>
    </lineage>
</organism>
<keyword evidence="2" id="KW-1185">Reference proteome</keyword>
<accession>A0A022QKY4</accession>
<evidence type="ECO:0000313" key="1">
    <source>
        <dbReference type="EMBL" id="EYU28259.1"/>
    </source>
</evidence>